<keyword evidence="1" id="KW-0472">Membrane</keyword>
<keyword evidence="1" id="KW-1133">Transmembrane helix</keyword>
<organism evidence="2 3">
    <name type="scientific">Armillaria novae-zelandiae</name>
    <dbReference type="NCBI Taxonomy" id="153914"/>
    <lineage>
        <taxon>Eukaryota</taxon>
        <taxon>Fungi</taxon>
        <taxon>Dikarya</taxon>
        <taxon>Basidiomycota</taxon>
        <taxon>Agaricomycotina</taxon>
        <taxon>Agaricomycetes</taxon>
        <taxon>Agaricomycetidae</taxon>
        <taxon>Agaricales</taxon>
        <taxon>Marasmiineae</taxon>
        <taxon>Physalacriaceae</taxon>
        <taxon>Armillaria</taxon>
    </lineage>
</organism>
<evidence type="ECO:0000256" key="1">
    <source>
        <dbReference type="SAM" id="Phobius"/>
    </source>
</evidence>
<keyword evidence="3" id="KW-1185">Reference proteome</keyword>
<gene>
    <name evidence="2" type="ORF">IW261DRAFT_1598806</name>
</gene>
<name>A0AA39NE74_9AGAR</name>
<dbReference type="Proteomes" id="UP001175227">
    <property type="component" value="Unassembled WGS sequence"/>
</dbReference>
<sequence length="302" mass="34780">MGNWADYSCLSTTLSLALFFFIFMGLQQVDPFFGNTQQMYTRLSSLHDNYPARVLLKVETRYASVLARNRVRKLLIFSGWHSSHQNHDMHYTLRGYNWEGWMVVMLEMKAGNVGNVFAYGHHAHRQWLYNAHRYGYPLAPKHIFRAREHGEVHFCCLLPSVSKLGEIGIEYLVYQLLSTYQISGLDMDGIAIMSFQFIDNDNGNIASFGHSQFEPTIEYLVFLGFFSGHFCKLEVHLHTLAWIINGLCVDLHHGTYYYKFAYTNKTCFHNLALVTGPNILAGFPRPLQSHYNPLPISIGHLL</sequence>
<evidence type="ECO:0000313" key="2">
    <source>
        <dbReference type="EMBL" id="KAK0464017.1"/>
    </source>
</evidence>
<dbReference type="EMBL" id="JAUEPR010000105">
    <property type="protein sequence ID" value="KAK0464017.1"/>
    <property type="molecule type" value="Genomic_DNA"/>
</dbReference>
<reference evidence="2" key="1">
    <citation type="submission" date="2023-06" db="EMBL/GenBank/DDBJ databases">
        <authorList>
            <consortium name="Lawrence Berkeley National Laboratory"/>
            <person name="Ahrendt S."/>
            <person name="Sahu N."/>
            <person name="Indic B."/>
            <person name="Wong-Bajracharya J."/>
            <person name="Merenyi Z."/>
            <person name="Ke H.-M."/>
            <person name="Monk M."/>
            <person name="Kocsube S."/>
            <person name="Drula E."/>
            <person name="Lipzen A."/>
            <person name="Balint B."/>
            <person name="Henrissat B."/>
            <person name="Andreopoulos B."/>
            <person name="Martin F.M."/>
            <person name="Harder C.B."/>
            <person name="Rigling D."/>
            <person name="Ford K.L."/>
            <person name="Foster G.D."/>
            <person name="Pangilinan J."/>
            <person name="Papanicolaou A."/>
            <person name="Barry K."/>
            <person name="LaButti K."/>
            <person name="Viragh M."/>
            <person name="Koriabine M."/>
            <person name="Yan M."/>
            <person name="Riley R."/>
            <person name="Champramary S."/>
            <person name="Plett K.L."/>
            <person name="Tsai I.J."/>
            <person name="Slot J."/>
            <person name="Sipos G."/>
            <person name="Plett J."/>
            <person name="Nagy L.G."/>
            <person name="Grigoriev I.V."/>
        </authorList>
    </citation>
    <scope>NUCLEOTIDE SEQUENCE</scope>
    <source>
        <strain evidence="2">ICMP 16352</strain>
    </source>
</reference>
<dbReference type="AlphaFoldDB" id="A0AA39NE74"/>
<proteinExistence type="predicted"/>
<protein>
    <submittedName>
        <fullName evidence="2">Uncharacterized protein</fullName>
    </submittedName>
</protein>
<evidence type="ECO:0000313" key="3">
    <source>
        <dbReference type="Proteomes" id="UP001175227"/>
    </source>
</evidence>
<feature type="transmembrane region" description="Helical" evidence="1">
    <location>
        <begin position="7"/>
        <end position="26"/>
    </location>
</feature>
<keyword evidence="1" id="KW-0812">Transmembrane</keyword>
<comment type="caution">
    <text evidence="2">The sequence shown here is derived from an EMBL/GenBank/DDBJ whole genome shotgun (WGS) entry which is preliminary data.</text>
</comment>
<accession>A0AA39NE74</accession>